<feature type="compositionally biased region" description="Basic residues" evidence="9">
    <location>
        <begin position="149"/>
        <end position="161"/>
    </location>
</feature>
<protein>
    <recommendedName>
        <fullName evidence="7 8">Small ribosomal subunit protein bS20</fullName>
    </recommendedName>
</protein>
<sequence>MPNIKSAKKRVLVTEKKTLENKMLRSKMRNAVRKFNDAIDTLKLEEAEKMLPALMSVIDDAASKGVIHKNTAANKKSRLSARLSGVKSGKIVIDIKKDNKTIAAEKAQAAREKAEAERAEALKKMQEKAAAKEAEKKAKEEAALAAKKEAKKAKKAKKDAE</sequence>
<dbReference type="InterPro" id="IPR036510">
    <property type="entry name" value="Ribosomal_bS20_sf"/>
</dbReference>
<proteinExistence type="inferred from homology"/>
<evidence type="ECO:0000256" key="6">
    <source>
        <dbReference type="ARBA" id="ARBA00023274"/>
    </source>
</evidence>
<organism evidence="10 11">
    <name type="scientific">Candidatus Protoclostridium stercorigallinarum</name>
    <dbReference type="NCBI Taxonomy" id="2838741"/>
    <lineage>
        <taxon>Bacteria</taxon>
        <taxon>Bacillati</taxon>
        <taxon>Bacillota</taxon>
        <taxon>Clostridia</taxon>
        <taxon>Candidatus Protoclostridium</taxon>
    </lineage>
</organism>
<evidence type="ECO:0000256" key="9">
    <source>
        <dbReference type="SAM" id="MobiDB-lite"/>
    </source>
</evidence>
<keyword evidence="5 8" id="KW-0689">Ribosomal protein</keyword>
<evidence type="ECO:0000256" key="8">
    <source>
        <dbReference type="HAMAP-Rule" id="MF_00500"/>
    </source>
</evidence>
<keyword evidence="3 8" id="KW-0699">rRNA-binding</keyword>
<evidence type="ECO:0000256" key="2">
    <source>
        <dbReference type="ARBA" id="ARBA00007634"/>
    </source>
</evidence>
<reference evidence="10" key="1">
    <citation type="journal article" date="2021" name="PeerJ">
        <title>Extensive microbial diversity within the chicken gut microbiome revealed by metagenomics and culture.</title>
        <authorList>
            <person name="Gilroy R."/>
            <person name="Ravi A."/>
            <person name="Getino M."/>
            <person name="Pursley I."/>
            <person name="Horton D.L."/>
            <person name="Alikhan N.F."/>
            <person name="Baker D."/>
            <person name="Gharbi K."/>
            <person name="Hall N."/>
            <person name="Watson M."/>
            <person name="Adriaenssens E.M."/>
            <person name="Foster-Nyarko E."/>
            <person name="Jarju S."/>
            <person name="Secka A."/>
            <person name="Antonio M."/>
            <person name="Oren A."/>
            <person name="Chaudhuri R.R."/>
            <person name="La Ragione R."/>
            <person name="Hildebrand F."/>
            <person name="Pallen M.J."/>
        </authorList>
    </citation>
    <scope>NUCLEOTIDE SEQUENCE</scope>
    <source>
        <strain evidence="10">12435</strain>
    </source>
</reference>
<comment type="similarity">
    <text evidence="2 8">Belongs to the bacterial ribosomal protein bS20 family.</text>
</comment>
<name>A0A9D1Q0X3_9FIRM</name>
<evidence type="ECO:0000256" key="5">
    <source>
        <dbReference type="ARBA" id="ARBA00022980"/>
    </source>
</evidence>
<dbReference type="HAMAP" id="MF_00500">
    <property type="entry name" value="Ribosomal_bS20"/>
    <property type="match status" value="1"/>
</dbReference>
<gene>
    <name evidence="8 10" type="primary">rpsT</name>
    <name evidence="10" type="ORF">H9892_02410</name>
</gene>
<evidence type="ECO:0000313" key="11">
    <source>
        <dbReference type="Proteomes" id="UP000823990"/>
    </source>
</evidence>
<keyword evidence="4 8" id="KW-0694">RNA-binding</keyword>
<dbReference type="PANTHER" id="PTHR33398:SF1">
    <property type="entry name" value="SMALL RIBOSOMAL SUBUNIT PROTEIN BS20C"/>
    <property type="match status" value="1"/>
</dbReference>
<dbReference type="NCBIfam" id="TIGR00029">
    <property type="entry name" value="S20"/>
    <property type="match status" value="1"/>
</dbReference>
<dbReference type="GO" id="GO:0003735">
    <property type="term" value="F:structural constituent of ribosome"/>
    <property type="evidence" value="ECO:0007669"/>
    <property type="project" value="InterPro"/>
</dbReference>
<dbReference type="GO" id="GO:0015935">
    <property type="term" value="C:small ribosomal subunit"/>
    <property type="evidence" value="ECO:0007669"/>
    <property type="project" value="TreeGrafter"/>
</dbReference>
<dbReference type="AlphaFoldDB" id="A0A9D1Q0X3"/>
<feature type="compositionally biased region" description="Basic and acidic residues" evidence="9">
    <location>
        <begin position="126"/>
        <end position="148"/>
    </location>
</feature>
<evidence type="ECO:0000256" key="7">
    <source>
        <dbReference type="ARBA" id="ARBA00035136"/>
    </source>
</evidence>
<dbReference type="PANTHER" id="PTHR33398">
    <property type="entry name" value="30S RIBOSOMAL PROTEIN S20"/>
    <property type="match status" value="1"/>
</dbReference>
<dbReference type="InterPro" id="IPR002583">
    <property type="entry name" value="Ribosomal_bS20"/>
</dbReference>
<reference evidence="10" key="2">
    <citation type="submission" date="2021-04" db="EMBL/GenBank/DDBJ databases">
        <authorList>
            <person name="Gilroy R."/>
        </authorList>
    </citation>
    <scope>NUCLEOTIDE SEQUENCE</scope>
    <source>
        <strain evidence="10">12435</strain>
    </source>
</reference>
<evidence type="ECO:0000256" key="4">
    <source>
        <dbReference type="ARBA" id="ARBA00022884"/>
    </source>
</evidence>
<dbReference type="Pfam" id="PF01649">
    <property type="entry name" value="Ribosomal_S20p"/>
    <property type="match status" value="1"/>
</dbReference>
<dbReference type="GO" id="GO:0006412">
    <property type="term" value="P:translation"/>
    <property type="evidence" value="ECO:0007669"/>
    <property type="project" value="UniProtKB-UniRule"/>
</dbReference>
<comment type="caution">
    <text evidence="10">The sequence shown here is derived from an EMBL/GenBank/DDBJ whole genome shotgun (WGS) entry which is preliminary data.</text>
</comment>
<dbReference type="SUPFAM" id="SSF46992">
    <property type="entry name" value="Ribosomal protein S20"/>
    <property type="match status" value="1"/>
</dbReference>
<evidence type="ECO:0000256" key="1">
    <source>
        <dbReference type="ARBA" id="ARBA00003134"/>
    </source>
</evidence>
<dbReference type="EMBL" id="DXHS01000042">
    <property type="protein sequence ID" value="HIW02173.1"/>
    <property type="molecule type" value="Genomic_DNA"/>
</dbReference>
<dbReference type="GO" id="GO:0070181">
    <property type="term" value="F:small ribosomal subunit rRNA binding"/>
    <property type="evidence" value="ECO:0007669"/>
    <property type="project" value="TreeGrafter"/>
</dbReference>
<feature type="region of interest" description="Disordered" evidence="9">
    <location>
        <begin position="126"/>
        <end position="161"/>
    </location>
</feature>
<evidence type="ECO:0000313" key="10">
    <source>
        <dbReference type="EMBL" id="HIW02173.1"/>
    </source>
</evidence>
<comment type="function">
    <text evidence="1 8">Binds directly to 16S ribosomal RNA.</text>
</comment>
<keyword evidence="6 8" id="KW-0687">Ribonucleoprotein</keyword>
<dbReference type="Proteomes" id="UP000823990">
    <property type="component" value="Unassembled WGS sequence"/>
</dbReference>
<dbReference type="FunFam" id="1.20.58.110:FF:000001">
    <property type="entry name" value="30S ribosomal protein S20"/>
    <property type="match status" value="1"/>
</dbReference>
<evidence type="ECO:0000256" key="3">
    <source>
        <dbReference type="ARBA" id="ARBA00022730"/>
    </source>
</evidence>
<dbReference type="Gene3D" id="1.20.58.110">
    <property type="entry name" value="Ribosomal protein S20"/>
    <property type="match status" value="1"/>
</dbReference>
<dbReference type="GO" id="GO:0005829">
    <property type="term" value="C:cytosol"/>
    <property type="evidence" value="ECO:0007669"/>
    <property type="project" value="TreeGrafter"/>
</dbReference>
<accession>A0A9D1Q0X3</accession>